<feature type="region of interest" description="Disordered" evidence="1">
    <location>
        <begin position="74"/>
        <end position="122"/>
    </location>
</feature>
<keyword evidence="3" id="KW-1185">Reference proteome</keyword>
<comment type="caution">
    <text evidence="2">The sequence shown here is derived from an EMBL/GenBank/DDBJ whole genome shotgun (WGS) entry which is preliminary data.</text>
</comment>
<dbReference type="OrthoDB" id="272254at2759"/>
<dbReference type="AlphaFoldDB" id="A0A1X0P9H8"/>
<evidence type="ECO:0000256" key="1">
    <source>
        <dbReference type="SAM" id="MobiDB-lite"/>
    </source>
</evidence>
<organism evidence="2 3">
    <name type="scientific">Trypanosoma theileri</name>
    <dbReference type="NCBI Taxonomy" id="67003"/>
    <lineage>
        <taxon>Eukaryota</taxon>
        <taxon>Discoba</taxon>
        <taxon>Euglenozoa</taxon>
        <taxon>Kinetoplastea</taxon>
        <taxon>Metakinetoplastina</taxon>
        <taxon>Trypanosomatida</taxon>
        <taxon>Trypanosomatidae</taxon>
        <taxon>Trypanosoma</taxon>
    </lineage>
</organism>
<reference evidence="2 3" key="1">
    <citation type="submission" date="2017-03" db="EMBL/GenBank/DDBJ databases">
        <title>An alternative strategy for trypanosome survival in the mammalian bloodstream revealed through genome and transcriptome analysis of the ubiquitous bovine parasite Trypanosoma (Megatrypanum) theileri.</title>
        <authorList>
            <person name="Kelly S."/>
            <person name="Ivens A."/>
            <person name="Mott A."/>
            <person name="O'Neill E."/>
            <person name="Emms D."/>
            <person name="Macleod O."/>
            <person name="Voorheis P."/>
            <person name="Matthews J."/>
            <person name="Matthews K."/>
            <person name="Carrington M."/>
        </authorList>
    </citation>
    <scope>NUCLEOTIDE SEQUENCE [LARGE SCALE GENOMIC DNA]</scope>
    <source>
        <strain evidence="2">Edinburgh</strain>
    </source>
</reference>
<dbReference type="EMBL" id="NBCO01000001">
    <property type="protein sequence ID" value="ORC93587.1"/>
    <property type="molecule type" value="Genomic_DNA"/>
</dbReference>
<dbReference type="GeneID" id="39980925"/>
<evidence type="ECO:0000313" key="2">
    <source>
        <dbReference type="EMBL" id="ORC93587.1"/>
    </source>
</evidence>
<dbReference type="VEuPathDB" id="TriTrypDB:TM35_000014640"/>
<dbReference type="RefSeq" id="XP_028887653.1">
    <property type="nucleotide sequence ID" value="XM_029021145.1"/>
</dbReference>
<name>A0A1X0P9H8_9TRYP</name>
<gene>
    <name evidence="2" type="ORF">TM35_000014640</name>
</gene>
<accession>A0A1X0P9H8</accession>
<evidence type="ECO:0000313" key="3">
    <source>
        <dbReference type="Proteomes" id="UP000192257"/>
    </source>
</evidence>
<dbReference type="Proteomes" id="UP000192257">
    <property type="component" value="Unassembled WGS sequence"/>
</dbReference>
<proteinExistence type="predicted"/>
<sequence length="286" mass="31334">MLRGFVYYGEQFVEVPDETVTLKDICQSFGITGDLTGVCVRNRASARVVATLPFESLPATDSLRGDEDNIYDLCTPGDHNSYHNNNNNNNNNNNQDPYSNRVPDDDDNNNNNNNNGEDTPTTDDMTEILRQLVQLGAASLLTMTSGAQSSFESYDPRTSPGLLLRTIYPSSIYSPYRHSGDPLNTQDRLSMGTTISSSTTSTAVVNKLTGPPYISAVEPYVVEEATEALLQQRPDLIPQTEEEAQDILQGLMAAATQAKAMMAMANVEEEQRGPVDVKPNIQQMGI</sequence>
<protein>
    <submittedName>
        <fullName evidence="2">Uncharacterized protein</fullName>
    </submittedName>
</protein>
<feature type="compositionally biased region" description="Low complexity" evidence="1">
    <location>
        <begin position="84"/>
        <end position="94"/>
    </location>
</feature>